<accession>A0AC35GUA0</accession>
<dbReference type="Proteomes" id="UP000887580">
    <property type="component" value="Unplaced"/>
</dbReference>
<protein>
    <submittedName>
        <fullName evidence="2">Uncharacterized protein</fullName>
    </submittedName>
</protein>
<name>A0AC35GUA0_9BILA</name>
<evidence type="ECO:0000313" key="2">
    <source>
        <dbReference type="WBParaSite" id="PS1159_v2.g8718.t1"/>
    </source>
</evidence>
<proteinExistence type="predicted"/>
<sequence length="71" mass="7967">MFVLFFVFALIFIQNGFSQDIQPCDPFAPIPCPGFFYIQPCDPFAPIPCPGFFCPVGFPNCNPDYVCDCMV</sequence>
<dbReference type="WBParaSite" id="PS1159_v2.g8718.t1">
    <property type="protein sequence ID" value="PS1159_v2.g8718.t1"/>
    <property type="gene ID" value="PS1159_v2.g8718"/>
</dbReference>
<evidence type="ECO:0000313" key="1">
    <source>
        <dbReference type="Proteomes" id="UP000887580"/>
    </source>
</evidence>
<reference evidence="2" key="1">
    <citation type="submission" date="2022-11" db="UniProtKB">
        <authorList>
            <consortium name="WormBaseParasite"/>
        </authorList>
    </citation>
    <scope>IDENTIFICATION</scope>
</reference>
<organism evidence="1 2">
    <name type="scientific">Panagrolaimus sp. PS1159</name>
    <dbReference type="NCBI Taxonomy" id="55785"/>
    <lineage>
        <taxon>Eukaryota</taxon>
        <taxon>Metazoa</taxon>
        <taxon>Ecdysozoa</taxon>
        <taxon>Nematoda</taxon>
        <taxon>Chromadorea</taxon>
        <taxon>Rhabditida</taxon>
        <taxon>Tylenchina</taxon>
        <taxon>Panagrolaimomorpha</taxon>
        <taxon>Panagrolaimoidea</taxon>
        <taxon>Panagrolaimidae</taxon>
        <taxon>Panagrolaimus</taxon>
    </lineage>
</organism>